<evidence type="ECO:0000256" key="1">
    <source>
        <dbReference type="SAM" id="MobiDB-lite"/>
    </source>
</evidence>
<dbReference type="AlphaFoldDB" id="A0A1Y0ITC6"/>
<dbReference type="EMBL" id="CP021434">
    <property type="protein sequence ID" value="ARU62614.1"/>
    <property type="molecule type" value="Genomic_DNA"/>
</dbReference>
<proteinExistence type="predicted"/>
<sequence length="146" mass="16807">MAKDKNQFVPGEVRESSEETRYSEVQVSSWLDEAFKDFEKGGGLQDNPHKGKPQAVDDAHHNENYALNSILKNANVLPPWLELQHKIRDEIKKVLDALDSGKGVDLETAVLPINEQIKKYNLSCPFAMQKTRIFPEKIRKQYEKWV</sequence>
<protein>
    <recommendedName>
        <fullName evidence="2">DnaJ homologue subfamily C member 28 conserved domain-containing protein</fullName>
    </recommendedName>
</protein>
<dbReference type="Proteomes" id="UP000195437">
    <property type="component" value="Chromosome"/>
</dbReference>
<feature type="region of interest" description="Disordered" evidence="1">
    <location>
        <begin position="1"/>
        <end position="20"/>
    </location>
</feature>
<evidence type="ECO:0000259" key="2">
    <source>
        <dbReference type="Pfam" id="PF09350"/>
    </source>
</evidence>
<reference evidence="4" key="1">
    <citation type="submission" date="2017-05" db="EMBL/GenBank/DDBJ databases">
        <authorList>
            <person name="Sung H."/>
        </authorList>
    </citation>
    <scope>NUCLEOTIDE SEQUENCE [LARGE SCALE GENOMIC DNA]</scope>
    <source>
        <strain evidence="4">AR23208</strain>
    </source>
</reference>
<dbReference type="InterPro" id="IPR018961">
    <property type="entry name" value="DnaJ_homolog_subfam-C_membr-28"/>
</dbReference>
<feature type="domain" description="DnaJ homologue subfamily C member 28 conserved" evidence="2">
    <location>
        <begin position="36"/>
        <end position="93"/>
    </location>
</feature>
<evidence type="ECO:0000313" key="3">
    <source>
        <dbReference type="EMBL" id="ARU62614.1"/>
    </source>
</evidence>
<gene>
    <name evidence="3" type="ORF">CBW65_17790</name>
</gene>
<dbReference type="KEGG" id="tum:CBW65_17790"/>
<evidence type="ECO:0000313" key="4">
    <source>
        <dbReference type="Proteomes" id="UP000195437"/>
    </source>
</evidence>
<dbReference type="OrthoDB" id="9798476at2"/>
<accession>A0A1Y0ITC6</accession>
<dbReference type="Pfam" id="PF09350">
    <property type="entry name" value="DJC28_CD"/>
    <property type="match status" value="1"/>
</dbReference>
<feature type="region of interest" description="Disordered" evidence="1">
    <location>
        <begin position="38"/>
        <end position="58"/>
    </location>
</feature>
<dbReference type="RefSeq" id="WP_087457973.1">
    <property type="nucleotide sequence ID" value="NZ_CP021434.1"/>
</dbReference>
<keyword evidence="4" id="KW-1185">Reference proteome</keyword>
<organism evidence="3 4">
    <name type="scientific">Tumebacillus avium</name>
    <dbReference type="NCBI Taxonomy" id="1903704"/>
    <lineage>
        <taxon>Bacteria</taxon>
        <taxon>Bacillati</taxon>
        <taxon>Bacillota</taxon>
        <taxon>Bacilli</taxon>
        <taxon>Bacillales</taxon>
        <taxon>Alicyclobacillaceae</taxon>
        <taxon>Tumebacillus</taxon>
    </lineage>
</organism>
<name>A0A1Y0ITC6_9BACL</name>